<dbReference type="InterPro" id="IPR045167">
    <property type="entry name" value="Hobbit"/>
</dbReference>
<feature type="compositionally biased region" description="Polar residues" evidence="1">
    <location>
        <begin position="208"/>
        <end position="220"/>
    </location>
</feature>
<comment type="caution">
    <text evidence="2">The sequence shown here is derived from an EMBL/GenBank/DDBJ whole genome shotgun (WGS) entry which is preliminary data.</text>
</comment>
<dbReference type="AlphaFoldDB" id="A0ABD2HP85"/>
<sequence>MRLSLRLDDDPFEIQLQNIYEVQMDEVFERERRKQILDCKVAQLKKEDPFFPDTKVDAFHRSPKVQHGGGGGTAAAAAQASASSTGVAPVHRLTITDLKASWTIDNRDICLVIAEGIQKTHILRKILNNEALKMFKFGDEGFSSSTQCSSSMGGRGGANFPNFSCLSIIFTSVRLQNVPIDQLFRLVQTPPAKAVSCDNNRRGKQKQQRNANHNSPTRTTTNFMFSVHNEHGVELSFRLPRHHFKPVCAKNSFVNKLPP</sequence>
<dbReference type="Proteomes" id="UP001620645">
    <property type="component" value="Unassembled WGS sequence"/>
</dbReference>
<protein>
    <submittedName>
        <fullName evidence="2">Uncharacterized protein</fullName>
    </submittedName>
</protein>
<gene>
    <name evidence="2" type="ORF">niasHS_018054</name>
</gene>
<feature type="region of interest" description="Disordered" evidence="1">
    <location>
        <begin position="194"/>
        <end position="220"/>
    </location>
</feature>
<accession>A0ABD2HP85</accession>
<evidence type="ECO:0000256" key="1">
    <source>
        <dbReference type="SAM" id="MobiDB-lite"/>
    </source>
</evidence>
<keyword evidence="3" id="KW-1185">Reference proteome</keyword>
<dbReference type="EMBL" id="JBICCN010000429">
    <property type="protein sequence ID" value="KAL3069329.1"/>
    <property type="molecule type" value="Genomic_DNA"/>
</dbReference>
<name>A0ABD2HP85_HETSC</name>
<dbReference type="PANTHER" id="PTHR15678">
    <property type="entry name" value="ANTIGEN MLAA-22-RELATED"/>
    <property type="match status" value="1"/>
</dbReference>
<proteinExistence type="predicted"/>
<evidence type="ECO:0000313" key="2">
    <source>
        <dbReference type="EMBL" id="KAL3069329.1"/>
    </source>
</evidence>
<dbReference type="PANTHER" id="PTHR15678:SF6">
    <property type="entry name" value="BRIDGE-LIKE LIPID TRANSFER PROTEIN FAMILY MEMBER 2"/>
    <property type="match status" value="1"/>
</dbReference>
<reference evidence="2 3" key="1">
    <citation type="submission" date="2024-10" db="EMBL/GenBank/DDBJ databases">
        <authorList>
            <person name="Kim D."/>
        </authorList>
    </citation>
    <scope>NUCLEOTIDE SEQUENCE [LARGE SCALE GENOMIC DNA]</scope>
    <source>
        <strain evidence="2">Taebaek</strain>
    </source>
</reference>
<evidence type="ECO:0000313" key="3">
    <source>
        <dbReference type="Proteomes" id="UP001620645"/>
    </source>
</evidence>
<organism evidence="2 3">
    <name type="scientific">Heterodera schachtii</name>
    <name type="common">Sugarbeet cyst nematode worm</name>
    <name type="synonym">Tylenchus schachtii</name>
    <dbReference type="NCBI Taxonomy" id="97005"/>
    <lineage>
        <taxon>Eukaryota</taxon>
        <taxon>Metazoa</taxon>
        <taxon>Ecdysozoa</taxon>
        <taxon>Nematoda</taxon>
        <taxon>Chromadorea</taxon>
        <taxon>Rhabditida</taxon>
        <taxon>Tylenchina</taxon>
        <taxon>Tylenchomorpha</taxon>
        <taxon>Tylenchoidea</taxon>
        <taxon>Heteroderidae</taxon>
        <taxon>Heteroderinae</taxon>
        <taxon>Heterodera</taxon>
    </lineage>
</organism>